<name>A0A380XBX3_CYTFI</name>
<accession>A0A380XBX3</accession>
<dbReference type="GeneID" id="67522202"/>
<protein>
    <recommendedName>
        <fullName evidence="1">DUF7683 domain-containing protein</fullName>
    </recommendedName>
</protein>
<gene>
    <name evidence="2" type="ORF">KIS1582_4233</name>
</gene>
<feature type="domain" description="DUF7683" evidence="1">
    <location>
        <begin position="192"/>
        <end position="252"/>
    </location>
</feature>
<dbReference type="InterPro" id="IPR056100">
    <property type="entry name" value="DUF7683"/>
</dbReference>
<comment type="caution">
    <text evidence="2">The sequence shown here is derived from an EMBL/GenBank/DDBJ whole genome shotgun (WGS) entry which is preliminary data.</text>
</comment>
<dbReference type="EMBL" id="VDEM01000073">
    <property type="protein sequence ID" value="KAF0821974.1"/>
    <property type="molecule type" value="Genomic_DNA"/>
</dbReference>
<dbReference type="RefSeq" id="WP_061792710.1">
    <property type="nucleotide sequence ID" value="NZ_JABVDD010000010.1"/>
</dbReference>
<sequence>MVNQIKYQWRVTKYNPDFRDENGHYTLIEEWTCPSEIGKTINGKEFTLDEYLQIEAAYINSAIKFIEESGINSLRILGLECNISEEDRTSLLYEKEFEKLVLKEDLLVNKNEIRLICKMILRNFLWCELYSKDNFFVHFGWDYYMFIGSNVNCLSAIEFATNNGLFVEQCQSPYFFSEEETTRLINWNEINDESKGVVGEEELIDIPLDEYRRILKLSAEHPVTGYFEIKQEQMEFFQSFLKHKMDFNKYEYGFWGGH</sequence>
<dbReference type="Proteomes" id="UP000465778">
    <property type="component" value="Unassembled WGS sequence"/>
</dbReference>
<reference evidence="2 3" key="1">
    <citation type="journal article" date="2020" name="G3 (Bethesda)">
        <title>Whole Genome Sequencing and Comparative Genomics of Two Nematicidal Bacillus Strains Reveals a Wide Range of Possible Virulence Factors.</title>
        <authorList>
            <person name="Susic N."/>
            <person name="Janezic S."/>
            <person name="Rupnik M."/>
            <person name="Geric Stare B."/>
        </authorList>
    </citation>
    <scope>NUCLEOTIDE SEQUENCE [LARGE SCALE GENOMIC DNA]</scope>
    <source>
        <strain evidence="2 3">I-1582</strain>
    </source>
</reference>
<dbReference type="Pfam" id="PF24731">
    <property type="entry name" value="DUF7683"/>
    <property type="match status" value="1"/>
</dbReference>
<proteinExistence type="predicted"/>
<organism evidence="2 3">
    <name type="scientific">Cytobacillus firmus</name>
    <name type="common">Bacillus firmus</name>
    <dbReference type="NCBI Taxonomy" id="1399"/>
    <lineage>
        <taxon>Bacteria</taxon>
        <taxon>Bacillati</taxon>
        <taxon>Bacillota</taxon>
        <taxon>Bacilli</taxon>
        <taxon>Bacillales</taxon>
        <taxon>Bacillaceae</taxon>
        <taxon>Cytobacillus</taxon>
    </lineage>
</organism>
<evidence type="ECO:0000259" key="1">
    <source>
        <dbReference type="Pfam" id="PF24731"/>
    </source>
</evidence>
<evidence type="ECO:0000313" key="2">
    <source>
        <dbReference type="EMBL" id="KAF0821974.1"/>
    </source>
</evidence>
<evidence type="ECO:0000313" key="3">
    <source>
        <dbReference type="Proteomes" id="UP000465778"/>
    </source>
</evidence>
<dbReference type="AlphaFoldDB" id="A0A380XBX3"/>
<dbReference type="OrthoDB" id="286090at2"/>